<keyword evidence="4" id="KW-1185">Reference proteome</keyword>
<evidence type="ECO:0000313" key="3">
    <source>
        <dbReference type="EMBL" id="GMU04219.1"/>
    </source>
</evidence>
<dbReference type="SUPFAM" id="SSF89392">
    <property type="entry name" value="Prokaryotic lipoproteins and lipoprotein localization factors"/>
    <property type="match status" value="1"/>
</dbReference>
<protein>
    <recommendedName>
        <fullName evidence="5">Outer membrane lipoprotein carrier protein LolA</fullName>
    </recommendedName>
</protein>
<keyword evidence="1" id="KW-0732">Signal</keyword>
<evidence type="ECO:0000256" key="2">
    <source>
        <dbReference type="SAM" id="MobiDB-lite"/>
    </source>
</evidence>
<dbReference type="EMBL" id="BTTX01000001">
    <property type="protein sequence ID" value="GMU04219.1"/>
    <property type="molecule type" value="Genomic_DNA"/>
</dbReference>
<dbReference type="InterPro" id="IPR029046">
    <property type="entry name" value="LolA/LolB/LppX"/>
</dbReference>
<feature type="compositionally biased region" description="Low complexity" evidence="2">
    <location>
        <begin position="17"/>
        <end position="46"/>
    </location>
</feature>
<accession>A0ABQ6QJL8</accession>
<dbReference type="InterPro" id="IPR004564">
    <property type="entry name" value="OM_lipoprot_carrier_LolA-like"/>
</dbReference>
<dbReference type="CDD" id="cd16325">
    <property type="entry name" value="LolA"/>
    <property type="match status" value="1"/>
</dbReference>
<feature type="compositionally biased region" description="Low complexity" evidence="2">
    <location>
        <begin position="60"/>
        <end position="69"/>
    </location>
</feature>
<sequence>MLLESLLFTLLTQAPTTAAPTAPAPKPAAAAKASAAAPQPAAPKDAGTAAMPPAAKQGDASVAPSAAKPAPKPMTPEVKTLVDRMQAFYEKTGDFKAGFKQDYKYKAFRRTQTSTGTVTYKKPGLMRWEYENPSKRTFVLAGNKVYMHDPEAQTLSVAAMDTSKLSASVTFLFGQGKLADEFAITKGECKDCKGTLLVLDPLKEEPRFRQVRLEVDPATAQVLKSTVVDPDGSENTIAFLNLKTNVGIAADSFKLNPPEGTRVDDFTKKAQ</sequence>
<organism evidence="3 4">
    <name type="scientific">Corallococcus caeni</name>
    <dbReference type="NCBI Taxonomy" id="3082388"/>
    <lineage>
        <taxon>Bacteria</taxon>
        <taxon>Pseudomonadati</taxon>
        <taxon>Myxococcota</taxon>
        <taxon>Myxococcia</taxon>
        <taxon>Myxococcales</taxon>
        <taxon>Cystobacterineae</taxon>
        <taxon>Myxococcaceae</taxon>
        <taxon>Corallococcus</taxon>
    </lineage>
</organism>
<dbReference type="RefSeq" id="WP_338274156.1">
    <property type="nucleotide sequence ID" value="NZ_BTTX01000001.1"/>
</dbReference>
<dbReference type="Gene3D" id="2.50.20.10">
    <property type="entry name" value="Lipoprotein localisation LolA/LolB/LppX"/>
    <property type="match status" value="1"/>
</dbReference>
<dbReference type="PANTHER" id="PTHR35869:SF1">
    <property type="entry name" value="OUTER-MEMBRANE LIPOPROTEIN CARRIER PROTEIN"/>
    <property type="match status" value="1"/>
</dbReference>
<dbReference type="Pfam" id="PF03548">
    <property type="entry name" value="LolA"/>
    <property type="match status" value="1"/>
</dbReference>
<dbReference type="PANTHER" id="PTHR35869">
    <property type="entry name" value="OUTER-MEMBRANE LIPOPROTEIN CARRIER PROTEIN"/>
    <property type="match status" value="1"/>
</dbReference>
<comment type="caution">
    <text evidence="3">The sequence shown here is derived from an EMBL/GenBank/DDBJ whole genome shotgun (WGS) entry which is preliminary data.</text>
</comment>
<reference evidence="3 4" key="1">
    <citation type="journal article" date="2024" name="Arch. Microbiol.">
        <title>Corallococcus caeni sp. nov., a novel myxobacterium isolated from activated sludge.</title>
        <authorList>
            <person name="Tomita S."/>
            <person name="Nakai R."/>
            <person name="Kuroda K."/>
            <person name="Kurashita H."/>
            <person name="Hatamoto M."/>
            <person name="Yamaguchi T."/>
            <person name="Narihiro T."/>
        </authorList>
    </citation>
    <scope>NUCLEOTIDE SEQUENCE [LARGE SCALE GENOMIC DNA]</scope>
    <source>
        <strain evidence="3 4">NO1</strain>
    </source>
</reference>
<name>A0ABQ6QJL8_9BACT</name>
<gene>
    <name evidence="3" type="ORF">ASNO1_04710</name>
</gene>
<evidence type="ECO:0008006" key="5">
    <source>
        <dbReference type="Google" id="ProtNLM"/>
    </source>
</evidence>
<evidence type="ECO:0000256" key="1">
    <source>
        <dbReference type="ARBA" id="ARBA00022729"/>
    </source>
</evidence>
<proteinExistence type="predicted"/>
<feature type="region of interest" description="Disordered" evidence="2">
    <location>
        <begin position="17"/>
        <end position="75"/>
    </location>
</feature>
<evidence type="ECO:0000313" key="4">
    <source>
        <dbReference type="Proteomes" id="UP001342631"/>
    </source>
</evidence>
<dbReference type="Proteomes" id="UP001342631">
    <property type="component" value="Unassembled WGS sequence"/>
</dbReference>